<feature type="binding site" evidence="6">
    <location>
        <position position="63"/>
    </location>
    <ligand>
        <name>FAD</name>
        <dbReference type="ChEBI" id="CHEBI:57692"/>
    </ligand>
</feature>
<name>A0ABV3E1B7_9ACTN</name>
<feature type="region of interest" description="Disordered" evidence="7">
    <location>
        <begin position="345"/>
        <end position="384"/>
    </location>
</feature>
<keyword evidence="2 6" id="KW-0274">FAD</keyword>
<dbReference type="Gene3D" id="3.50.50.60">
    <property type="entry name" value="FAD/NAD(P)-binding domain"/>
    <property type="match status" value="2"/>
</dbReference>
<feature type="compositionally biased region" description="Basic and acidic residues" evidence="7">
    <location>
        <begin position="350"/>
        <end position="359"/>
    </location>
</feature>
<evidence type="ECO:0000256" key="3">
    <source>
        <dbReference type="ARBA" id="ARBA00022857"/>
    </source>
</evidence>
<comment type="catalytic activity">
    <reaction evidence="5">
        <text>[thioredoxin]-dithiol + NADP(+) = [thioredoxin]-disulfide + NADPH + H(+)</text>
        <dbReference type="Rhea" id="RHEA:20345"/>
        <dbReference type="Rhea" id="RHEA-COMP:10698"/>
        <dbReference type="Rhea" id="RHEA-COMP:10700"/>
        <dbReference type="ChEBI" id="CHEBI:15378"/>
        <dbReference type="ChEBI" id="CHEBI:29950"/>
        <dbReference type="ChEBI" id="CHEBI:50058"/>
        <dbReference type="ChEBI" id="CHEBI:57783"/>
        <dbReference type="ChEBI" id="CHEBI:58349"/>
        <dbReference type="EC" id="1.8.1.9"/>
    </reaction>
</comment>
<reference evidence="9 10" key="1">
    <citation type="submission" date="2024-06" db="EMBL/GenBank/DDBJ databases">
        <title>The Natural Products Discovery Center: Release of the First 8490 Sequenced Strains for Exploring Actinobacteria Biosynthetic Diversity.</title>
        <authorList>
            <person name="Kalkreuter E."/>
            <person name="Kautsar S.A."/>
            <person name="Yang D."/>
            <person name="Bader C.D."/>
            <person name="Teijaro C.N."/>
            <person name="Fluegel L."/>
            <person name="Davis C.M."/>
            <person name="Simpson J.R."/>
            <person name="Lauterbach L."/>
            <person name="Steele A.D."/>
            <person name="Gui C."/>
            <person name="Meng S."/>
            <person name="Li G."/>
            <person name="Viehrig K."/>
            <person name="Ye F."/>
            <person name="Su P."/>
            <person name="Kiefer A.F."/>
            <person name="Nichols A."/>
            <person name="Cepeda A.J."/>
            <person name="Yan W."/>
            <person name="Fan B."/>
            <person name="Jiang Y."/>
            <person name="Adhikari A."/>
            <person name="Zheng C.-J."/>
            <person name="Schuster L."/>
            <person name="Cowan T.M."/>
            <person name="Smanski M.J."/>
            <person name="Chevrette M.G."/>
            <person name="De Carvalho L.P.S."/>
            <person name="Shen B."/>
        </authorList>
    </citation>
    <scope>NUCLEOTIDE SEQUENCE [LARGE SCALE GENOMIC DNA]</scope>
    <source>
        <strain evidence="9 10">NPDC048274</strain>
    </source>
</reference>
<dbReference type="RefSeq" id="WP_359977605.1">
    <property type="nucleotide sequence ID" value="NZ_JBEZLS010000004.1"/>
</dbReference>
<evidence type="ECO:0000259" key="8">
    <source>
        <dbReference type="Pfam" id="PF07992"/>
    </source>
</evidence>
<evidence type="ECO:0000256" key="1">
    <source>
        <dbReference type="ARBA" id="ARBA00022630"/>
    </source>
</evidence>
<feature type="binding site" evidence="6">
    <location>
        <position position="68"/>
    </location>
    <ligand>
        <name>FAD</name>
        <dbReference type="ChEBI" id="CHEBI:57692"/>
    </ligand>
</feature>
<evidence type="ECO:0000313" key="9">
    <source>
        <dbReference type="EMBL" id="MEU9350935.1"/>
    </source>
</evidence>
<evidence type="ECO:0000313" key="10">
    <source>
        <dbReference type="Proteomes" id="UP001551582"/>
    </source>
</evidence>
<organism evidence="9 10">
    <name type="scientific">Streptomyces griseoloalbus</name>
    <dbReference type="NCBI Taxonomy" id="67303"/>
    <lineage>
        <taxon>Bacteria</taxon>
        <taxon>Bacillati</taxon>
        <taxon>Actinomycetota</taxon>
        <taxon>Actinomycetes</taxon>
        <taxon>Kitasatosporales</taxon>
        <taxon>Streptomycetaceae</taxon>
        <taxon>Streptomyces</taxon>
    </lineage>
</organism>
<dbReference type="PRINTS" id="PR00469">
    <property type="entry name" value="PNDRDTASEII"/>
</dbReference>
<dbReference type="InterPro" id="IPR050097">
    <property type="entry name" value="Ferredoxin-NADP_redctase_2"/>
</dbReference>
<dbReference type="EMBL" id="JBEZLS010000004">
    <property type="protein sequence ID" value="MEU9350935.1"/>
    <property type="molecule type" value="Genomic_DNA"/>
</dbReference>
<evidence type="ECO:0000256" key="5">
    <source>
        <dbReference type="ARBA" id="ARBA00048132"/>
    </source>
</evidence>
<keyword evidence="3 6" id="KW-0521">NADP</keyword>
<feature type="binding site" evidence="6">
    <location>
        <position position="355"/>
    </location>
    <ligand>
        <name>FAD</name>
        <dbReference type="ChEBI" id="CHEBI:57692"/>
    </ligand>
</feature>
<dbReference type="PRINTS" id="PR00368">
    <property type="entry name" value="FADPNR"/>
</dbReference>
<dbReference type="SUPFAM" id="SSF51905">
    <property type="entry name" value="FAD/NAD(P)-binding domain"/>
    <property type="match status" value="1"/>
</dbReference>
<comment type="catalytic activity">
    <reaction evidence="6">
        <text>2 reduced [2Fe-2S]-[ferredoxin] + NADP(+) + H(+) = 2 oxidized [2Fe-2S]-[ferredoxin] + NADPH</text>
        <dbReference type="Rhea" id="RHEA:20125"/>
        <dbReference type="Rhea" id="RHEA-COMP:10000"/>
        <dbReference type="Rhea" id="RHEA-COMP:10001"/>
        <dbReference type="ChEBI" id="CHEBI:15378"/>
        <dbReference type="ChEBI" id="CHEBI:33737"/>
        <dbReference type="ChEBI" id="CHEBI:33738"/>
        <dbReference type="ChEBI" id="CHEBI:57783"/>
        <dbReference type="ChEBI" id="CHEBI:58349"/>
        <dbReference type="EC" id="1.18.1.2"/>
    </reaction>
</comment>
<feature type="compositionally biased region" description="Low complexity" evidence="7">
    <location>
        <begin position="1"/>
        <end position="19"/>
    </location>
</feature>
<gene>
    <name evidence="9" type="ORF">AB0D65_07905</name>
</gene>
<comment type="cofactor">
    <cofactor evidence="6">
        <name>FAD</name>
        <dbReference type="ChEBI" id="CHEBI:57692"/>
    </cofactor>
    <text evidence="6">Binds 1 FAD per subunit.</text>
</comment>
<dbReference type="EC" id="1.18.1.2" evidence="6"/>
<keyword evidence="4 6" id="KW-0560">Oxidoreductase</keyword>
<feature type="binding site" evidence="6">
    <location>
        <position position="108"/>
    </location>
    <ligand>
        <name>FAD</name>
        <dbReference type="ChEBI" id="CHEBI:57692"/>
    </ligand>
</feature>
<dbReference type="PANTHER" id="PTHR48105">
    <property type="entry name" value="THIOREDOXIN REDUCTASE 1-RELATED-RELATED"/>
    <property type="match status" value="1"/>
</dbReference>
<dbReference type="HAMAP" id="MF_01685">
    <property type="entry name" value="FENR2"/>
    <property type="match status" value="1"/>
</dbReference>
<comment type="similarity">
    <text evidence="6">Belongs to the ferredoxin--NADP reductase type 2 family.</text>
</comment>
<dbReference type="Pfam" id="PF07992">
    <property type="entry name" value="Pyr_redox_2"/>
    <property type="match status" value="1"/>
</dbReference>
<dbReference type="InterPro" id="IPR036188">
    <property type="entry name" value="FAD/NAD-bd_sf"/>
</dbReference>
<feature type="domain" description="FAD/NAD(P)-binding" evidence="8">
    <location>
        <begin position="27"/>
        <end position="328"/>
    </location>
</feature>
<feature type="binding site" evidence="6">
    <location>
        <position position="55"/>
    </location>
    <ligand>
        <name>FAD</name>
        <dbReference type="ChEBI" id="CHEBI:57692"/>
    </ligand>
</feature>
<protein>
    <recommendedName>
        <fullName evidence="6">Ferredoxin--NADP reductase</fullName>
        <shortName evidence="6">FNR</shortName>
        <shortName evidence="6">Fd-NADP(+) reductase</shortName>
        <ecNumber evidence="6">1.18.1.2</ecNumber>
    </recommendedName>
</protein>
<dbReference type="InterPro" id="IPR022890">
    <property type="entry name" value="Fd--NADP_Rdtase_type_2"/>
</dbReference>
<comment type="caution">
    <text evidence="9">The sequence shown here is derived from an EMBL/GenBank/DDBJ whole genome shotgun (WGS) entry which is preliminary data.</text>
</comment>
<evidence type="ECO:0000256" key="4">
    <source>
        <dbReference type="ARBA" id="ARBA00023002"/>
    </source>
</evidence>
<keyword evidence="1 6" id="KW-0285">Flavoprotein</keyword>
<dbReference type="Proteomes" id="UP001551582">
    <property type="component" value="Unassembled WGS sequence"/>
</dbReference>
<evidence type="ECO:0000256" key="6">
    <source>
        <dbReference type="HAMAP-Rule" id="MF_01685"/>
    </source>
</evidence>
<sequence length="384" mass="39640">MDATAAPGPGTSAPGTATEADPETVADLAVVGAGPAGLYAASCAGFRGLSTVLVDALAEPGGQIAALYPEKRIYDVAGWAAVRGRELVGELVAQAAAFDPVWLLGRTATTLTPGDHGGWLIGLDDDGRDARHAGRSSRVTRIRAGAVLVTAGLGRPTPRSLPALRPFEGRGVAYHVPRLEEHRGRDVVIVGGGDSAVDWSLALAPLAASVTVVHRRQAFRAHEHSVKQMYASAVRVLTDTQVTQLHGTDRVEQVTVEDRDGRVTVLPAQAVVAALGFATSLGPLAGWGLATEDRLITVDRAMRTSLPRVYAAGDICTYEGRVPLISVGFGEAATAANHAAVALRPGSRLAPEHSTDREPTPPTGPVAPHGSVASPAAPTPEPSA</sequence>
<proteinExistence type="inferred from homology"/>
<comment type="subunit">
    <text evidence="6">Homodimer.</text>
</comment>
<feature type="region of interest" description="Disordered" evidence="7">
    <location>
        <begin position="1"/>
        <end position="21"/>
    </location>
</feature>
<evidence type="ECO:0000256" key="2">
    <source>
        <dbReference type="ARBA" id="ARBA00022827"/>
    </source>
</evidence>
<evidence type="ECO:0000256" key="7">
    <source>
        <dbReference type="SAM" id="MobiDB-lite"/>
    </source>
</evidence>
<accession>A0ABV3E1B7</accession>
<dbReference type="InterPro" id="IPR023753">
    <property type="entry name" value="FAD/NAD-binding_dom"/>
</dbReference>
<comment type="caution">
    <text evidence="6">Lacks conserved residue(s) required for the propagation of feature annotation.</text>
</comment>
<keyword evidence="10" id="KW-1185">Reference proteome</keyword>
<feature type="binding site" evidence="6">
    <location>
        <position position="314"/>
    </location>
    <ligand>
        <name>FAD</name>
        <dbReference type="ChEBI" id="CHEBI:57692"/>
    </ligand>
</feature>